<keyword evidence="4" id="KW-1185">Reference proteome</keyword>
<dbReference type="AlphaFoldDB" id="A0A108U6I4"/>
<comment type="caution">
    <text evidence="3">The sequence shown here is derived from an EMBL/GenBank/DDBJ whole genome shotgun (WGS) entry which is preliminary data.</text>
</comment>
<evidence type="ECO:0008006" key="5">
    <source>
        <dbReference type="Google" id="ProtNLM"/>
    </source>
</evidence>
<keyword evidence="2" id="KW-0732">Signal</keyword>
<feature type="chain" id="PRO_5007131601" description="Secreted protein" evidence="2">
    <location>
        <begin position="24"/>
        <end position="370"/>
    </location>
</feature>
<evidence type="ECO:0000313" key="4">
    <source>
        <dbReference type="Proteomes" id="UP000023435"/>
    </source>
</evidence>
<feature type="region of interest" description="Disordered" evidence="1">
    <location>
        <begin position="346"/>
        <end position="370"/>
    </location>
</feature>
<organism evidence="3 4">
    <name type="scientific">Lysobacter capsici AZ78</name>
    <dbReference type="NCBI Taxonomy" id="1444315"/>
    <lineage>
        <taxon>Bacteria</taxon>
        <taxon>Pseudomonadati</taxon>
        <taxon>Pseudomonadota</taxon>
        <taxon>Gammaproteobacteria</taxon>
        <taxon>Lysobacterales</taxon>
        <taxon>Lysobacteraceae</taxon>
        <taxon>Lysobacter</taxon>
    </lineage>
</organism>
<proteinExistence type="predicted"/>
<evidence type="ECO:0000313" key="3">
    <source>
        <dbReference type="EMBL" id="KWS03463.1"/>
    </source>
</evidence>
<evidence type="ECO:0000256" key="2">
    <source>
        <dbReference type="SAM" id="SignalP"/>
    </source>
</evidence>
<gene>
    <name evidence="3" type="ORF">AZ78_1010</name>
</gene>
<dbReference type="Proteomes" id="UP000023435">
    <property type="component" value="Unassembled WGS sequence"/>
</dbReference>
<dbReference type="OrthoDB" id="2823799at2"/>
<name>A0A108U6I4_9GAMM</name>
<accession>A0A108U6I4</accession>
<evidence type="ECO:0000256" key="1">
    <source>
        <dbReference type="SAM" id="MobiDB-lite"/>
    </source>
</evidence>
<dbReference type="RefSeq" id="WP_153018909.1">
    <property type="nucleotide sequence ID" value="NZ_JAJA02000001.1"/>
</dbReference>
<sequence>MNRLLPVVTTLPVLMAWVVGGSAATLPPRDSGPEAAKAVSDALGAVLRADVPTALTVLKAAPVEQFNQKDATFRGCMLARHDRRAPPYLADTTTDPLARQVLEIYQRYWWHAVRDPAARPAFDAKLKAELAALTGQPPPADGDDAFDAMIEPLNVELRKRGFHPLQGRTPPLYDLFLWGKQEERDYTVDLPGGEHQPVRVFVMDDWLSRGWSHHSACGATGAAGWVMPEGLYAVRSSYGDLKGEDFRVSFLGHEAQHFADMKRWPDMPSWTLEYRAKLVELAKADETRIKLLDKFYRSQDDEPDHPHPYANKRVIAVVTSRLGLGADADLRKADPAAVRKAASEVLIEDTRKREAETPPVSGAGTGKPAG</sequence>
<dbReference type="EMBL" id="JAJA02000001">
    <property type="protein sequence ID" value="KWS03463.1"/>
    <property type="molecule type" value="Genomic_DNA"/>
</dbReference>
<reference evidence="3 4" key="1">
    <citation type="journal article" date="2014" name="Genome Announc.">
        <title>Draft Genome Sequence of Lysobacter capsici AZ78, a Bacterium Antagonistic to Plant-Pathogenic Oomycetes.</title>
        <authorList>
            <person name="Puopolo G."/>
            <person name="Sonego P."/>
            <person name="Engelen K."/>
            <person name="Pertot I."/>
        </authorList>
    </citation>
    <scope>NUCLEOTIDE SEQUENCE [LARGE SCALE GENOMIC DNA]</scope>
    <source>
        <strain evidence="3 4">AZ78</strain>
    </source>
</reference>
<protein>
    <recommendedName>
        <fullName evidence="5">Secreted protein</fullName>
    </recommendedName>
</protein>
<feature type="signal peptide" evidence="2">
    <location>
        <begin position="1"/>
        <end position="23"/>
    </location>
</feature>